<evidence type="ECO:0000313" key="7">
    <source>
        <dbReference type="Proteomes" id="UP000826300"/>
    </source>
</evidence>
<dbReference type="AlphaFoldDB" id="A0A8G0ZTY9"/>
<evidence type="ECO:0000256" key="4">
    <source>
        <dbReference type="ARBA" id="ARBA00023163"/>
    </source>
</evidence>
<evidence type="ECO:0000313" key="6">
    <source>
        <dbReference type="EMBL" id="QYZ70399.1"/>
    </source>
</evidence>
<dbReference type="InterPro" id="IPR000847">
    <property type="entry name" value="LysR_HTH_N"/>
</dbReference>
<protein>
    <submittedName>
        <fullName evidence="6">LysR family transcriptional regulator</fullName>
    </submittedName>
</protein>
<dbReference type="PANTHER" id="PTHR30537:SF5">
    <property type="entry name" value="HTH-TYPE TRANSCRIPTIONAL ACTIVATOR TTDR-RELATED"/>
    <property type="match status" value="1"/>
</dbReference>
<dbReference type="SUPFAM" id="SSF53850">
    <property type="entry name" value="Periplasmic binding protein-like II"/>
    <property type="match status" value="1"/>
</dbReference>
<keyword evidence="7" id="KW-1185">Reference proteome</keyword>
<dbReference type="Gene3D" id="3.40.190.10">
    <property type="entry name" value="Periplasmic binding protein-like II"/>
    <property type="match status" value="2"/>
</dbReference>
<dbReference type="Proteomes" id="UP000826300">
    <property type="component" value="Chromosome"/>
</dbReference>
<dbReference type="Pfam" id="PF00126">
    <property type="entry name" value="HTH_1"/>
    <property type="match status" value="1"/>
</dbReference>
<keyword evidence="3" id="KW-0238">DNA-binding</keyword>
<sequence>MQATSRVSLNALRSFAAAAEAQGFGPAALRLGVTPGAVSHQIRALEAALGTQLFHRRNNAVQLTEAGERLWRQSAPGLLILERALREAQEGASELSVQVPMTLAVRWLIPMLDRFRARHPGLRIRVETLTGTGLPPGPPADVALAYHPIGTVPAGAEVFLEDRCRPFLSPGLLARLPTPGDLATVPALQGTETNWDWQVWLAASGQPGTRLDIAGRFDLDDAAMRAAIAGLGMTLAPEFALKDDIAAGRLVPLPGAPEVLLGLYTLHAAPSAPPQVHRFTDWLRQQR</sequence>
<keyword evidence="2" id="KW-0805">Transcription regulation</keyword>
<comment type="similarity">
    <text evidence="1">Belongs to the LysR transcriptional regulatory family.</text>
</comment>
<keyword evidence="4" id="KW-0804">Transcription</keyword>
<name>A0A8G0ZTY9_9RHOB</name>
<dbReference type="Pfam" id="PF03466">
    <property type="entry name" value="LysR_substrate"/>
    <property type="match status" value="1"/>
</dbReference>
<organism evidence="6 7">
    <name type="scientific">Neotabrizicola shimadae</name>
    <dbReference type="NCBI Taxonomy" id="2807096"/>
    <lineage>
        <taxon>Bacteria</taxon>
        <taxon>Pseudomonadati</taxon>
        <taxon>Pseudomonadota</taxon>
        <taxon>Alphaproteobacteria</taxon>
        <taxon>Rhodobacterales</taxon>
        <taxon>Paracoccaceae</taxon>
        <taxon>Neotabrizicola</taxon>
    </lineage>
</organism>
<dbReference type="GO" id="GO:0003677">
    <property type="term" value="F:DNA binding"/>
    <property type="evidence" value="ECO:0007669"/>
    <property type="project" value="UniProtKB-KW"/>
</dbReference>
<dbReference type="PROSITE" id="PS50931">
    <property type="entry name" value="HTH_LYSR"/>
    <property type="match status" value="1"/>
</dbReference>
<accession>A0A8G0ZTY9</accession>
<reference evidence="6" key="1">
    <citation type="submission" date="2021-02" db="EMBL/GenBank/DDBJ databases">
        <title>Rhodobacter shimadae sp. nov., an aerobic anoxygenic phototrophic bacterium isolated from a hot spring.</title>
        <authorList>
            <person name="Muramatsu S."/>
            <person name="Haruta S."/>
            <person name="Hirose S."/>
            <person name="Hanada S."/>
        </authorList>
    </citation>
    <scope>NUCLEOTIDE SEQUENCE</scope>
    <source>
        <strain evidence="6">N10</strain>
    </source>
</reference>
<gene>
    <name evidence="6" type="ORF">JO391_02395</name>
</gene>
<dbReference type="EMBL" id="CP069370">
    <property type="protein sequence ID" value="QYZ70399.1"/>
    <property type="molecule type" value="Genomic_DNA"/>
</dbReference>
<proteinExistence type="inferred from homology"/>
<dbReference type="PANTHER" id="PTHR30537">
    <property type="entry name" value="HTH-TYPE TRANSCRIPTIONAL REGULATOR"/>
    <property type="match status" value="1"/>
</dbReference>
<dbReference type="RefSeq" id="WP_220662616.1">
    <property type="nucleotide sequence ID" value="NZ_CP069370.1"/>
</dbReference>
<dbReference type="KEGG" id="nsm:JO391_02395"/>
<evidence type="ECO:0000256" key="3">
    <source>
        <dbReference type="ARBA" id="ARBA00023125"/>
    </source>
</evidence>
<dbReference type="InterPro" id="IPR036388">
    <property type="entry name" value="WH-like_DNA-bd_sf"/>
</dbReference>
<evidence type="ECO:0000256" key="1">
    <source>
        <dbReference type="ARBA" id="ARBA00009437"/>
    </source>
</evidence>
<dbReference type="InterPro" id="IPR036390">
    <property type="entry name" value="WH_DNA-bd_sf"/>
</dbReference>
<dbReference type="FunFam" id="1.10.10.10:FF:000001">
    <property type="entry name" value="LysR family transcriptional regulator"/>
    <property type="match status" value="1"/>
</dbReference>
<dbReference type="InterPro" id="IPR058163">
    <property type="entry name" value="LysR-type_TF_proteobact-type"/>
</dbReference>
<evidence type="ECO:0000256" key="2">
    <source>
        <dbReference type="ARBA" id="ARBA00023015"/>
    </source>
</evidence>
<dbReference type="GO" id="GO:0003700">
    <property type="term" value="F:DNA-binding transcription factor activity"/>
    <property type="evidence" value="ECO:0007669"/>
    <property type="project" value="InterPro"/>
</dbReference>
<dbReference type="Gene3D" id="1.10.10.10">
    <property type="entry name" value="Winged helix-like DNA-binding domain superfamily/Winged helix DNA-binding domain"/>
    <property type="match status" value="1"/>
</dbReference>
<feature type="domain" description="HTH lysR-type" evidence="5">
    <location>
        <begin position="7"/>
        <end position="64"/>
    </location>
</feature>
<evidence type="ECO:0000259" key="5">
    <source>
        <dbReference type="PROSITE" id="PS50931"/>
    </source>
</evidence>
<dbReference type="SUPFAM" id="SSF46785">
    <property type="entry name" value="Winged helix' DNA-binding domain"/>
    <property type="match status" value="1"/>
</dbReference>
<dbReference type="InterPro" id="IPR005119">
    <property type="entry name" value="LysR_subst-bd"/>
</dbReference>